<evidence type="ECO:0000313" key="6">
    <source>
        <dbReference type="Proteomes" id="UP001146793"/>
    </source>
</evidence>
<evidence type="ECO:0000256" key="2">
    <source>
        <dbReference type="ARBA" id="ARBA00022658"/>
    </source>
</evidence>
<comment type="similarity">
    <text evidence="1">Belongs to the synembryn family.</text>
</comment>
<dbReference type="InterPro" id="IPR011989">
    <property type="entry name" value="ARM-like"/>
</dbReference>
<dbReference type="GO" id="GO:0005085">
    <property type="term" value="F:guanyl-nucleotide exchange factor activity"/>
    <property type="evidence" value="ECO:0007669"/>
    <property type="project" value="UniProtKB-KW"/>
</dbReference>
<gene>
    <name evidence="5" type="ORF">M0812_13809</name>
</gene>
<evidence type="ECO:0000256" key="4">
    <source>
        <dbReference type="SAM" id="MobiDB-lite"/>
    </source>
</evidence>
<dbReference type="InterPro" id="IPR016024">
    <property type="entry name" value="ARM-type_fold"/>
</dbReference>
<dbReference type="Pfam" id="PF10165">
    <property type="entry name" value="Ric8"/>
    <property type="match status" value="1"/>
</dbReference>
<dbReference type="InterPro" id="IPR019318">
    <property type="entry name" value="Gua_nucleotide_exch_fac_Ric8"/>
</dbReference>
<protein>
    <submittedName>
        <fullName evidence="5">Synembryn</fullName>
    </submittedName>
</protein>
<feature type="region of interest" description="Disordered" evidence="4">
    <location>
        <begin position="362"/>
        <end position="408"/>
    </location>
</feature>
<reference evidence="5" key="1">
    <citation type="submission" date="2022-08" db="EMBL/GenBank/DDBJ databases">
        <title>Novel sulphate-reducing endosymbionts in the free-living metamonad Anaeramoeba.</title>
        <authorList>
            <person name="Jerlstrom-Hultqvist J."/>
            <person name="Cepicka I."/>
            <person name="Gallot-Lavallee L."/>
            <person name="Salas-Leiva D."/>
            <person name="Curtis B.A."/>
            <person name="Zahonova K."/>
            <person name="Pipaliya S."/>
            <person name="Dacks J."/>
            <person name="Roger A.J."/>
        </authorList>
    </citation>
    <scope>NUCLEOTIDE SEQUENCE</scope>
    <source>
        <strain evidence="5">Busselton2</strain>
    </source>
</reference>
<dbReference type="SUPFAM" id="SSF48371">
    <property type="entry name" value="ARM repeat"/>
    <property type="match status" value="1"/>
</dbReference>
<sequence length="511" mass="61338">MKQLYKAINKSWNKEENETKIEFLISIYKTFNLTNIESVSFCASEKEQEFKQQLLKELYLCSRSEIYQGNVELYSSLFVCISILTREKTESKEIYSEDFYDLCDNLIFKSHKQDFQLRIQCLKCLINIIVKSEEMEKLFIKNQGISHLINLLSHRQEDTHLQIVILRSLTYFLLKMDYFLFFLESQFLSKVGSIFDRYSLNVSKNPIISQAIFIWGLYKEKFHQYIQDLKQKNKEKQILEKQSNSNVDKLQEQLKETITFWWENYFLKIFLKSDLIENGLIEKQIVFVLHSTPSLSKTDFEKFNENLFKKSIQLLSFLLKKYTNLSFIELKPSKENKKDQDELECKEENEVEEKREVGECDVKEKEKEKERENKRKKGQEKEKGKEKETEKEKKQYQKINNNNDDKDIDNEENKIELIQLLSFLNKTIRNNKKAKIFFFKKIFKSKDIKIRELITFHTNSEIENLQDQVCDFLFYLCEEKVKYFISFVGFPNIEHYLMKKSLLGNKIPENL</sequence>
<evidence type="ECO:0000256" key="1">
    <source>
        <dbReference type="ARBA" id="ARBA00009049"/>
    </source>
</evidence>
<accession>A0AAV7ZJA8</accession>
<dbReference type="Proteomes" id="UP001146793">
    <property type="component" value="Unassembled WGS sequence"/>
</dbReference>
<keyword evidence="3" id="KW-0143">Chaperone</keyword>
<comment type="caution">
    <text evidence="5">The sequence shown here is derived from an EMBL/GenBank/DDBJ whole genome shotgun (WGS) entry which is preliminary data.</text>
</comment>
<feature type="compositionally biased region" description="Basic and acidic residues" evidence="4">
    <location>
        <begin position="362"/>
        <end position="395"/>
    </location>
</feature>
<keyword evidence="2" id="KW-0344">Guanine-nucleotide releasing factor</keyword>
<dbReference type="GO" id="GO:0001965">
    <property type="term" value="F:G-protein alpha-subunit binding"/>
    <property type="evidence" value="ECO:0007669"/>
    <property type="project" value="TreeGrafter"/>
</dbReference>
<dbReference type="PANTHER" id="PTHR12425">
    <property type="entry name" value="SYNEMBRYN"/>
    <property type="match status" value="1"/>
</dbReference>
<dbReference type="Gene3D" id="1.25.10.10">
    <property type="entry name" value="Leucine-rich Repeat Variant"/>
    <property type="match status" value="1"/>
</dbReference>
<evidence type="ECO:0000313" key="5">
    <source>
        <dbReference type="EMBL" id="KAJ3441793.1"/>
    </source>
</evidence>
<dbReference type="GO" id="GO:0007186">
    <property type="term" value="P:G protein-coupled receptor signaling pathway"/>
    <property type="evidence" value="ECO:0007669"/>
    <property type="project" value="TreeGrafter"/>
</dbReference>
<dbReference type="AlphaFoldDB" id="A0AAV7ZJA8"/>
<dbReference type="GO" id="GO:0005737">
    <property type="term" value="C:cytoplasm"/>
    <property type="evidence" value="ECO:0007669"/>
    <property type="project" value="TreeGrafter"/>
</dbReference>
<evidence type="ECO:0000256" key="3">
    <source>
        <dbReference type="ARBA" id="ARBA00023186"/>
    </source>
</evidence>
<dbReference type="PANTHER" id="PTHR12425:SF5">
    <property type="entry name" value="SYNEMBRYN"/>
    <property type="match status" value="1"/>
</dbReference>
<organism evidence="5 6">
    <name type="scientific">Anaeramoeba flamelloides</name>
    <dbReference type="NCBI Taxonomy" id="1746091"/>
    <lineage>
        <taxon>Eukaryota</taxon>
        <taxon>Metamonada</taxon>
        <taxon>Anaeramoebidae</taxon>
        <taxon>Anaeramoeba</taxon>
    </lineage>
</organism>
<dbReference type="EMBL" id="JANTQA010000029">
    <property type="protein sequence ID" value="KAJ3441793.1"/>
    <property type="molecule type" value="Genomic_DNA"/>
</dbReference>
<proteinExistence type="inferred from homology"/>
<name>A0AAV7ZJA8_9EUKA</name>